<evidence type="ECO:0000256" key="6">
    <source>
        <dbReference type="ARBA" id="ARBA00023159"/>
    </source>
</evidence>
<feature type="region of interest" description="Disordered" evidence="12">
    <location>
        <begin position="100"/>
        <end position="131"/>
    </location>
</feature>
<keyword evidence="6 11" id="KW-0010">Activator</keyword>
<organism evidence="14 15">
    <name type="scientific">Phlebotomus papatasi</name>
    <name type="common">Sandfly</name>
    <dbReference type="NCBI Taxonomy" id="29031"/>
    <lineage>
        <taxon>Eukaryota</taxon>
        <taxon>Metazoa</taxon>
        <taxon>Ecdysozoa</taxon>
        <taxon>Arthropoda</taxon>
        <taxon>Hexapoda</taxon>
        <taxon>Insecta</taxon>
        <taxon>Pterygota</taxon>
        <taxon>Neoptera</taxon>
        <taxon>Endopterygota</taxon>
        <taxon>Diptera</taxon>
        <taxon>Nematocera</taxon>
        <taxon>Psychodoidea</taxon>
        <taxon>Psychodidae</taxon>
        <taxon>Phlebotomus</taxon>
        <taxon>Phlebotomus</taxon>
    </lineage>
</organism>
<dbReference type="AlphaFoldDB" id="A0A1B0D6Y6"/>
<evidence type="ECO:0000313" key="14">
    <source>
        <dbReference type="EnsemblMetazoa" id="PPAI003309-PA"/>
    </source>
</evidence>
<evidence type="ECO:0000256" key="10">
    <source>
        <dbReference type="ARBA" id="ARBA00032016"/>
    </source>
</evidence>
<evidence type="ECO:0000256" key="1">
    <source>
        <dbReference type="ARBA" id="ARBA00004123"/>
    </source>
</evidence>
<feature type="domain" description="Mediator of RNA polymerase II transcription subunit 15 N-terminal" evidence="13">
    <location>
        <begin position="3"/>
        <end position="73"/>
    </location>
</feature>
<reference evidence="14" key="1">
    <citation type="submission" date="2022-08" db="UniProtKB">
        <authorList>
            <consortium name="EnsemblMetazoa"/>
        </authorList>
    </citation>
    <scope>IDENTIFICATION</scope>
    <source>
        <strain evidence="14">Israel</strain>
    </source>
</reference>
<evidence type="ECO:0000256" key="5">
    <source>
        <dbReference type="ARBA" id="ARBA00023015"/>
    </source>
</evidence>
<dbReference type="Pfam" id="PF09606">
    <property type="entry name" value="Med15_N"/>
    <property type="match status" value="1"/>
</dbReference>
<dbReference type="FunFam" id="1.10.246.20:FF:000002">
    <property type="entry name" value="Mediator of RNA polymerase II transcription subunit 15"/>
    <property type="match status" value="1"/>
</dbReference>
<dbReference type="InterPro" id="IPR036529">
    <property type="entry name" value="KIX_dom_sf"/>
</dbReference>
<gene>
    <name evidence="11" type="primary">MED15</name>
</gene>
<comment type="function">
    <text evidence="9 11">Component of the Mediator complex, a coactivator involved in the regulated transcription of nearly all RNA polymerase II-dependent genes. Mediator functions as a bridge to convey information from gene-specific regulatory proteins to the basal RNA polymerase II transcription machinery. Mediator is recruited to promoters by direct interactions with regulatory proteins and serves as a scaffold for the assembly of a functional preinitiation complex with RNA polymerase II and the general transcription factors.</text>
</comment>
<keyword evidence="5 11" id="KW-0805">Transcription regulation</keyword>
<feature type="compositionally biased region" description="Gly residues" evidence="12">
    <location>
        <begin position="110"/>
        <end position="126"/>
    </location>
</feature>
<evidence type="ECO:0000256" key="3">
    <source>
        <dbReference type="ARBA" id="ARBA00011837"/>
    </source>
</evidence>
<keyword evidence="7 11" id="KW-0804">Transcription</keyword>
<comment type="subunit">
    <text evidence="3 11">Component of the Mediator complex.</text>
</comment>
<dbReference type="PANTHER" id="PTHR31804">
    <property type="entry name" value="MEDIATOR OF RNA POLYMERASE II TRANSCRIPTION SUBUNIT 15"/>
    <property type="match status" value="1"/>
</dbReference>
<dbReference type="InterPro" id="IPR019087">
    <property type="entry name" value="Med15_N"/>
</dbReference>
<comment type="subcellular location">
    <subcellularLocation>
        <location evidence="1 11">Nucleus</location>
    </subcellularLocation>
</comment>
<evidence type="ECO:0000259" key="13">
    <source>
        <dbReference type="Pfam" id="PF09606"/>
    </source>
</evidence>
<keyword evidence="8 11" id="KW-0539">Nucleus</keyword>
<evidence type="ECO:0000313" key="15">
    <source>
        <dbReference type="Proteomes" id="UP000092462"/>
    </source>
</evidence>
<dbReference type="EMBL" id="AJVK01003803">
    <property type="status" value="NOT_ANNOTATED_CDS"/>
    <property type="molecule type" value="Genomic_DNA"/>
</dbReference>
<dbReference type="GO" id="GO:0006355">
    <property type="term" value="P:regulation of DNA-templated transcription"/>
    <property type="evidence" value="ECO:0007669"/>
    <property type="project" value="InterPro"/>
</dbReference>
<evidence type="ECO:0000256" key="11">
    <source>
        <dbReference type="RuleBase" id="RU364148"/>
    </source>
</evidence>
<proteinExistence type="inferred from homology"/>
<dbReference type="EMBL" id="AJVK01003805">
    <property type="status" value="NOT_ANNOTATED_CDS"/>
    <property type="molecule type" value="Genomic_DNA"/>
</dbReference>
<evidence type="ECO:0000256" key="12">
    <source>
        <dbReference type="SAM" id="MobiDB-lite"/>
    </source>
</evidence>
<comment type="similarity">
    <text evidence="2 11">Belongs to the Mediator complex subunit 15 family.</text>
</comment>
<keyword evidence="15" id="KW-1185">Reference proteome</keyword>
<dbReference type="EnsemblMetazoa" id="PPAI003309-RA">
    <property type="protein sequence ID" value="PPAI003309-PA"/>
    <property type="gene ID" value="PPAI003309"/>
</dbReference>
<dbReference type="Gene3D" id="1.10.246.20">
    <property type="entry name" value="Coactivator CBP, KIX domain"/>
    <property type="match status" value="1"/>
</dbReference>
<dbReference type="PANTHER" id="PTHR31804:SF3">
    <property type="entry name" value="MEDIATOR OF RNA POLYMERASE II TRANSCRIPTION SUBUNIT 15"/>
    <property type="match status" value="1"/>
</dbReference>
<evidence type="ECO:0000256" key="8">
    <source>
        <dbReference type="ARBA" id="ARBA00023242"/>
    </source>
</evidence>
<accession>A0A1B0D6Y6</accession>
<evidence type="ECO:0000256" key="4">
    <source>
        <dbReference type="ARBA" id="ARBA00019613"/>
    </source>
</evidence>
<dbReference type="EMBL" id="AJVK01003804">
    <property type="status" value="NOT_ANNOTATED_CDS"/>
    <property type="molecule type" value="Genomic_DNA"/>
</dbReference>
<sequence length="163" mass="17466">MTEDNSWRTPSFRQNVVAKINEAIQTSGMNTSKSSIEMENHVFVKARNKDEYLSFVARLILHVREMNTKNKMQGSGGGGDVSNAGGMPDPINALQNLASQGSRPQQQMMGMGGPQGGPMGGPGGPQGNNIPASNLLQTLTQNERNMPSTLGFLLELIASTNYA</sequence>
<dbReference type="GO" id="GO:0003712">
    <property type="term" value="F:transcription coregulator activity"/>
    <property type="evidence" value="ECO:0007669"/>
    <property type="project" value="InterPro"/>
</dbReference>
<dbReference type="VEuPathDB" id="VectorBase:PPAI003309"/>
<protein>
    <recommendedName>
        <fullName evidence="4 11">Mediator of RNA polymerase II transcription subunit 15</fullName>
    </recommendedName>
    <alternativeName>
        <fullName evidence="10 11">Mediator complex subunit 15</fullName>
    </alternativeName>
</protein>
<evidence type="ECO:0000256" key="7">
    <source>
        <dbReference type="ARBA" id="ARBA00023163"/>
    </source>
</evidence>
<evidence type="ECO:0000256" key="2">
    <source>
        <dbReference type="ARBA" id="ARBA00009807"/>
    </source>
</evidence>
<name>A0A1B0D6Y6_PHLPP</name>
<dbReference type="VEuPathDB" id="VectorBase:PPAPM1_002965"/>
<dbReference type="GO" id="GO:0005634">
    <property type="term" value="C:nucleus"/>
    <property type="evidence" value="ECO:0007669"/>
    <property type="project" value="UniProtKB-SubCell"/>
</dbReference>
<dbReference type="Proteomes" id="UP000092462">
    <property type="component" value="Unassembled WGS sequence"/>
</dbReference>
<evidence type="ECO:0000256" key="9">
    <source>
        <dbReference type="ARBA" id="ARBA00025687"/>
    </source>
</evidence>